<keyword evidence="4" id="KW-0554">One-carbon metabolism</keyword>
<dbReference type="PROSITE" id="PS00075">
    <property type="entry name" value="DHFR_1"/>
    <property type="match status" value="1"/>
</dbReference>
<dbReference type="GO" id="GO:0046452">
    <property type="term" value="P:dihydrofolate metabolic process"/>
    <property type="evidence" value="ECO:0007669"/>
    <property type="project" value="TreeGrafter"/>
</dbReference>
<comment type="pathway">
    <text evidence="1">Cofactor biosynthesis; tetrahydrofolate biosynthesis; 5,6,7,8-tetrahydrofolate from 7,8-dihydrofolate: step 1/1.</text>
</comment>
<dbReference type="EC" id="1.5.1.3" evidence="3"/>
<gene>
    <name evidence="10" type="ORF">V5E97_27390</name>
</gene>
<dbReference type="Gene3D" id="3.40.430.10">
    <property type="entry name" value="Dihydrofolate Reductase, subunit A"/>
    <property type="match status" value="1"/>
</dbReference>
<evidence type="ECO:0000256" key="5">
    <source>
        <dbReference type="ARBA" id="ARBA00022857"/>
    </source>
</evidence>
<evidence type="ECO:0000256" key="6">
    <source>
        <dbReference type="ARBA" id="ARBA00023002"/>
    </source>
</evidence>
<evidence type="ECO:0000256" key="8">
    <source>
        <dbReference type="RuleBase" id="RU004474"/>
    </source>
</evidence>
<dbReference type="Pfam" id="PF00186">
    <property type="entry name" value="DHFR_1"/>
    <property type="match status" value="1"/>
</dbReference>
<evidence type="ECO:0000256" key="3">
    <source>
        <dbReference type="ARBA" id="ARBA00012856"/>
    </source>
</evidence>
<evidence type="ECO:0000256" key="2">
    <source>
        <dbReference type="ARBA" id="ARBA00009539"/>
    </source>
</evidence>
<dbReference type="GO" id="GO:0046655">
    <property type="term" value="P:folic acid metabolic process"/>
    <property type="evidence" value="ECO:0007669"/>
    <property type="project" value="TreeGrafter"/>
</dbReference>
<evidence type="ECO:0000259" key="9">
    <source>
        <dbReference type="PROSITE" id="PS51330"/>
    </source>
</evidence>
<dbReference type="PANTHER" id="PTHR48069">
    <property type="entry name" value="DIHYDROFOLATE REDUCTASE"/>
    <property type="match status" value="1"/>
</dbReference>
<dbReference type="RefSeq" id="WP_406694775.1">
    <property type="nucleotide sequence ID" value="NZ_CP155447.1"/>
</dbReference>
<name>A0AAU7C9V5_9BACT</name>
<dbReference type="InterPro" id="IPR001796">
    <property type="entry name" value="DHFR_dom"/>
</dbReference>
<comment type="similarity">
    <text evidence="2 8">Belongs to the dihydrofolate reductase family.</text>
</comment>
<dbReference type="PIRSF" id="PIRSF000194">
    <property type="entry name" value="DHFR"/>
    <property type="match status" value="1"/>
</dbReference>
<dbReference type="PANTHER" id="PTHR48069:SF3">
    <property type="entry name" value="DIHYDROFOLATE REDUCTASE"/>
    <property type="match status" value="1"/>
</dbReference>
<dbReference type="AlphaFoldDB" id="A0AAU7C9V5"/>
<dbReference type="InterPro" id="IPR012259">
    <property type="entry name" value="DHFR"/>
</dbReference>
<evidence type="ECO:0000256" key="4">
    <source>
        <dbReference type="ARBA" id="ARBA00022563"/>
    </source>
</evidence>
<dbReference type="PROSITE" id="PS51330">
    <property type="entry name" value="DHFR_2"/>
    <property type="match status" value="1"/>
</dbReference>
<reference evidence="10" key="1">
    <citation type="submission" date="2024-05" db="EMBL/GenBank/DDBJ databases">
        <title>Planctomycetes of the genus Singulisphaera possess chitinolytic capabilities.</title>
        <authorList>
            <person name="Ivanova A."/>
        </authorList>
    </citation>
    <scope>NUCLEOTIDE SEQUENCE</scope>
    <source>
        <strain evidence="10">Ch08T</strain>
    </source>
</reference>
<dbReference type="InterPro" id="IPR017925">
    <property type="entry name" value="DHFR_CS"/>
</dbReference>
<keyword evidence="6 10" id="KW-0560">Oxidoreductase</keyword>
<organism evidence="10">
    <name type="scientific">Singulisphaera sp. Ch08</name>
    <dbReference type="NCBI Taxonomy" id="3120278"/>
    <lineage>
        <taxon>Bacteria</taxon>
        <taxon>Pseudomonadati</taxon>
        <taxon>Planctomycetota</taxon>
        <taxon>Planctomycetia</taxon>
        <taxon>Isosphaerales</taxon>
        <taxon>Isosphaeraceae</taxon>
        <taxon>Singulisphaera</taxon>
    </lineage>
</organism>
<dbReference type="SUPFAM" id="SSF53597">
    <property type="entry name" value="Dihydrofolate reductase-like"/>
    <property type="match status" value="1"/>
</dbReference>
<sequence>MIVSAIAAMSRTGVIGDGVKMPWHLPRDLRRFRDSTMGKPVIMGRRTLESLRAPLPGRLNIALSRSATYRADGFQIASSIEAAIKIAEEQGGDGGEIMIIGGGVVYRDTFPLWDRLLLTVVEGDFPGNTYFPLDQANGGRWRLVSQEYCPPDSKNAHPHWFLSLEHERGLNPVDQNFDLSAWLSAPAAPIAGDPPHGRSSG</sequence>
<evidence type="ECO:0000256" key="7">
    <source>
        <dbReference type="ARBA" id="ARBA00025067"/>
    </source>
</evidence>
<evidence type="ECO:0000313" key="10">
    <source>
        <dbReference type="EMBL" id="XBH02031.1"/>
    </source>
</evidence>
<dbReference type="EMBL" id="CP155447">
    <property type="protein sequence ID" value="XBH02031.1"/>
    <property type="molecule type" value="Genomic_DNA"/>
</dbReference>
<keyword evidence="5" id="KW-0521">NADP</keyword>
<dbReference type="GO" id="GO:0046654">
    <property type="term" value="P:tetrahydrofolate biosynthetic process"/>
    <property type="evidence" value="ECO:0007669"/>
    <property type="project" value="InterPro"/>
</dbReference>
<evidence type="ECO:0000256" key="1">
    <source>
        <dbReference type="ARBA" id="ARBA00004903"/>
    </source>
</evidence>
<dbReference type="InterPro" id="IPR024072">
    <property type="entry name" value="DHFR-like_dom_sf"/>
</dbReference>
<feature type="domain" description="DHFR" evidence="9">
    <location>
        <begin position="2"/>
        <end position="166"/>
    </location>
</feature>
<comment type="function">
    <text evidence="7">Key enzyme in folate metabolism. Catalyzes an essential reaction for de novo glycine and purine synthesis, and for DNA precursor synthesis.</text>
</comment>
<accession>A0AAU7C9V5</accession>
<proteinExistence type="inferred from homology"/>
<dbReference type="GO" id="GO:0050661">
    <property type="term" value="F:NADP binding"/>
    <property type="evidence" value="ECO:0007669"/>
    <property type="project" value="InterPro"/>
</dbReference>
<protein>
    <recommendedName>
        <fullName evidence="3">dihydrofolate reductase</fullName>
        <ecNumber evidence="3">1.5.1.3</ecNumber>
    </recommendedName>
</protein>
<dbReference type="GO" id="GO:0004146">
    <property type="term" value="F:dihydrofolate reductase activity"/>
    <property type="evidence" value="ECO:0007669"/>
    <property type="project" value="UniProtKB-EC"/>
</dbReference>
<dbReference type="GO" id="GO:0005829">
    <property type="term" value="C:cytosol"/>
    <property type="evidence" value="ECO:0007669"/>
    <property type="project" value="TreeGrafter"/>
</dbReference>
<dbReference type="GO" id="GO:0006730">
    <property type="term" value="P:one-carbon metabolic process"/>
    <property type="evidence" value="ECO:0007669"/>
    <property type="project" value="UniProtKB-KW"/>
</dbReference>
<dbReference type="PRINTS" id="PR00070">
    <property type="entry name" value="DHFR"/>
</dbReference>
<dbReference type="CDD" id="cd00209">
    <property type="entry name" value="DHFR"/>
    <property type="match status" value="1"/>
</dbReference>